<dbReference type="InterPro" id="IPR008944">
    <property type="entry name" value="Phage_T4_Gp59"/>
</dbReference>
<dbReference type="InterPro" id="IPR015085">
    <property type="entry name" value="Phage_T4_Gp59_N"/>
</dbReference>
<dbReference type="SUPFAM" id="SSF48493">
    <property type="entry name" value="gene 59 helicase assembly protein"/>
    <property type="match status" value="1"/>
</dbReference>
<name>A0A6J5LE89_9CAUD</name>
<gene>
    <name evidence="2" type="ORF">UFOVP132_120</name>
</gene>
<proteinExistence type="inferred from homology"/>
<dbReference type="Gene3D" id="1.10.220.50">
    <property type="entry name" value="Bacteriophage T4, Gp59, helicase assembly protein, C-terminal domain"/>
    <property type="match status" value="1"/>
</dbReference>
<dbReference type="InterPro" id="IPR037082">
    <property type="entry name" value="Phage_T4_Gp59_C_sf"/>
</dbReference>
<dbReference type="EMBL" id="LR796247">
    <property type="protein sequence ID" value="CAB4131506.1"/>
    <property type="molecule type" value="Genomic_DNA"/>
</dbReference>
<evidence type="ECO:0000313" key="2">
    <source>
        <dbReference type="EMBL" id="CAB4131506.1"/>
    </source>
</evidence>
<dbReference type="InterPro" id="IPR023197">
    <property type="entry name" value="Phage_T4_Gp59_dom_sf"/>
</dbReference>
<protein>
    <submittedName>
        <fullName evidence="2">59 protein</fullName>
    </submittedName>
</protein>
<organism evidence="2">
    <name type="scientific">uncultured Caudovirales phage</name>
    <dbReference type="NCBI Taxonomy" id="2100421"/>
    <lineage>
        <taxon>Viruses</taxon>
        <taxon>Duplodnaviria</taxon>
        <taxon>Heunggongvirae</taxon>
        <taxon>Uroviricota</taxon>
        <taxon>Caudoviricetes</taxon>
        <taxon>Peduoviridae</taxon>
        <taxon>Maltschvirus</taxon>
        <taxon>Maltschvirus maltsch</taxon>
    </lineage>
</organism>
<sequence>MMSAFDCYKEYVALKNHFTKPGYDYFKYNGKMKLNYASFEKRNDKLFFQKLAKHEDPQGLIVSNLLRDKKLWIRDLAYSEVSEKTFQEWQRRKQSLTYTFKQELEQLLPNFDANFKVSGNHPHLMKLYFSKKVSIETMVILVDLVKCSKHWYDQLQYDPVADEVLNTIVKYRPFLDYDREKVKNIVVEKFSATG</sequence>
<reference evidence="2" key="1">
    <citation type="submission" date="2020-04" db="EMBL/GenBank/DDBJ databases">
        <authorList>
            <person name="Chiriac C."/>
            <person name="Salcher M."/>
            <person name="Ghai R."/>
            <person name="Kavagutti S V."/>
        </authorList>
    </citation>
    <scope>NUCLEOTIDE SEQUENCE</scope>
</reference>
<evidence type="ECO:0000259" key="1">
    <source>
        <dbReference type="Pfam" id="PF08993"/>
    </source>
</evidence>
<dbReference type="Gene3D" id="1.10.8.60">
    <property type="match status" value="1"/>
</dbReference>
<dbReference type="HAMAP" id="MF_04156">
    <property type="entry name" value="HELIC_LOADER_T4"/>
    <property type="match status" value="1"/>
</dbReference>
<feature type="domain" description="Bacteriophage T4 Gp59 helicase assembly protein N-terminal" evidence="1">
    <location>
        <begin position="6"/>
        <end position="81"/>
    </location>
</feature>
<accession>A0A6J5LE89</accession>
<dbReference type="Pfam" id="PF08993">
    <property type="entry name" value="T4_Gp59_N"/>
    <property type="match status" value="1"/>
</dbReference>